<dbReference type="EMBL" id="CP034752">
    <property type="protein sequence ID" value="QBH96604.1"/>
    <property type="molecule type" value="Genomic_DNA"/>
</dbReference>
<gene>
    <name evidence="1" type="ORF">EKN56_09410</name>
</gene>
<dbReference type="AlphaFoldDB" id="A0A411WK71"/>
<name>A0A411WK71_9GAMM</name>
<evidence type="ECO:0000313" key="2">
    <source>
        <dbReference type="Proteomes" id="UP000293154"/>
    </source>
</evidence>
<sequence length="67" mass="7224">MRELSNTEIEQVNGAGIFTDIIWDAIHLAVDVPSRLAGNVVGDKIGGTIGGIIATPINWIYSLFNKK</sequence>
<proteinExistence type="predicted"/>
<dbReference type="KEGG" id="prag:EKN56_09410"/>
<dbReference type="RefSeq" id="WP_130591541.1">
    <property type="nucleotide sequence ID" value="NZ_CP034752.1"/>
</dbReference>
<accession>A0A411WK71</accession>
<organism evidence="1 2">
    <name type="scientific">Limnobaculum zhutongyuii</name>
    <dbReference type="NCBI Taxonomy" id="2498113"/>
    <lineage>
        <taxon>Bacteria</taxon>
        <taxon>Pseudomonadati</taxon>
        <taxon>Pseudomonadota</taxon>
        <taxon>Gammaproteobacteria</taxon>
        <taxon>Enterobacterales</taxon>
        <taxon>Budviciaceae</taxon>
        <taxon>Limnobaculum</taxon>
    </lineage>
</organism>
<reference evidence="1 2" key="1">
    <citation type="submission" date="2019-03" db="EMBL/GenBank/DDBJ databases">
        <title>Pragia sp. nov. isolated from the gut tract of Carduelis flavirostris.</title>
        <authorList>
            <person name="Ge Y."/>
        </authorList>
    </citation>
    <scope>NUCLEOTIDE SEQUENCE [LARGE SCALE GENOMIC DNA]</scope>
    <source>
        <strain evidence="1 2">CF-458</strain>
    </source>
</reference>
<dbReference type="OrthoDB" id="6637789at2"/>
<dbReference type="Proteomes" id="UP000293154">
    <property type="component" value="Chromosome"/>
</dbReference>
<evidence type="ECO:0000313" key="1">
    <source>
        <dbReference type="EMBL" id="QBH96604.1"/>
    </source>
</evidence>
<keyword evidence="2" id="KW-1185">Reference proteome</keyword>
<protein>
    <submittedName>
        <fullName evidence="1">Uncharacterized protein</fullName>
    </submittedName>
</protein>